<name>A0A644XVM6_9ZZZZ</name>
<feature type="domain" description="ATP-grasp fold RimK-type" evidence="1">
    <location>
        <begin position="100"/>
        <end position="251"/>
    </location>
</feature>
<dbReference type="PANTHER" id="PTHR21621">
    <property type="entry name" value="RIBOSOMAL PROTEIN S6 MODIFICATION PROTEIN"/>
    <property type="match status" value="1"/>
</dbReference>
<dbReference type="EMBL" id="VSSQ01003251">
    <property type="protein sequence ID" value="MPM19828.1"/>
    <property type="molecule type" value="Genomic_DNA"/>
</dbReference>
<comment type="caution">
    <text evidence="2">The sequence shown here is derived from an EMBL/GenBank/DDBJ whole genome shotgun (WGS) entry which is preliminary data.</text>
</comment>
<dbReference type="GO" id="GO:0009432">
    <property type="term" value="P:SOS response"/>
    <property type="evidence" value="ECO:0007669"/>
    <property type="project" value="TreeGrafter"/>
</dbReference>
<protein>
    <recommendedName>
        <fullName evidence="1">ATP-grasp fold RimK-type domain-containing protein</fullName>
    </recommendedName>
</protein>
<dbReference type="InterPro" id="IPR013651">
    <property type="entry name" value="ATP-grasp_RimK-type"/>
</dbReference>
<reference evidence="2" key="1">
    <citation type="submission" date="2019-08" db="EMBL/GenBank/DDBJ databases">
        <authorList>
            <person name="Kucharzyk K."/>
            <person name="Murdoch R.W."/>
            <person name="Higgins S."/>
            <person name="Loffler F."/>
        </authorList>
    </citation>
    <scope>NUCLEOTIDE SEQUENCE</scope>
</reference>
<evidence type="ECO:0000313" key="2">
    <source>
        <dbReference type="EMBL" id="MPM19828.1"/>
    </source>
</evidence>
<dbReference type="GO" id="GO:0005737">
    <property type="term" value="C:cytoplasm"/>
    <property type="evidence" value="ECO:0007669"/>
    <property type="project" value="TreeGrafter"/>
</dbReference>
<dbReference type="Gene3D" id="3.30.470.20">
    <property type="entry name" value="ATP-grasp fold, B domain"/>
    <property type="match status" value="1"/>
</dbReference>
<sequence>MIKGLVIYDEVDVEKNKSYINWLIEDGIKYNLDLELILAKDINYRVLDSKFKFVINRSRDFRITYNLELVGLRVFNKFNFCRLGNDKLEAYNFMETLDIKYPKVYRSIEELNSNKKIIEKPKNGHGGIGVNILKDFKSLDFNKNVYQGFIGDYVGDIRFYIINNNIVNSVIRLPKEDEILSNFSRGGNVELYKYSYLQKEIIDKILSNIDIDFGGIDFLLLENGEILFNEFEDAVGSRMLSYLGVNNTMELFLEHIRKSVKGMK</sequence>
<proteinExistence type="predicted"/>
<dbReference type="AlphaFoldDB" id="A0A644XVM6"/>
<dbReference type="GO" id="GO:0018169">
    <property type="term" value="F:ribosomal S6-glutamic acid ligase activity"/>
    <property type="evidence" value="ECO:0007669"/>
    <property type="project" value="TreeGrafter"/>
</dbReference>
<dbReference type="PANTHER" id="PTHR21621:SF0">
    <property type="entry name" value="BETA-CITRYLGLUTAMATE SYNTHASE B-RELATED"/>
    <property type="match status" value="1"/>
</dbReference>
<organism evidence="2">
    <name type="scientific">bioreactor metagenome</name>
    <dbReference type="NCBI Taxonomy" id="1076179"/>
    <lineage>
        <taxon>unclassified sequences</taxon>
        <taxon>metagenomes</taxon>
        <taxon>ecological metagenomes</taxon>
    </lineage>
</organism>
<dbReference type="Pfam" id="PF08443">
    <property type="entry name" value="RimK"/>
    <property type="match status" value="1"/>
</dbReference>
<dbReference type="SUPFAM" id="SSF56059">
    <property type="entry name" value="Glutathione synthetase ATP-binding domain-like"/>
    <property type="match status" value="1"/>
</dbReference>
<evidence type="ECO:0000259" key="1">
    <source>
        <dbReference type="Pfam" id="PF08443"/>
    </source>
</evidence>
<accession>A0A644XVM6</accession>
<gene>
    <name evidence="2" type="ORF">SDC9_66254</name>
</gene>